<proteinExistence type="predicted"/>
<keyword evidence="1" id="KW-0175">Coiled coil</keyword>
<evidence type="ECO:0000256" key="1">
    <source>
        <dbReference type="SAM" id="Coils"/>
    </source>
</evidence>
<comment type="caution">
    <text evidence="2">The sequence shown here is derived from an EMBL/GenBank/DDBJ whole genome shotgun (WGS) entry which is preliminary data.</text>
</comment>
<keyword evidence="3" id="KW-1185">Reference proteome</keyword>
<dbReference type="EMBL" id="BPWL01000006">
    <property type="protein sequence ID" value="GJJ11327.1"/>
    <property type="molecule type" value="Genomic_DNA"/>
</dbReference>
<organism evidence="2 3">
    <name type="scientific">Clathrus columnatus</name>
    <dbReference type="NCBI Taxonomy" id="1419009"/>
    <lineage>
        <taxon>Eukaryota</taxon>
        <taxon>Fungi</taxon>
        <taxon>Dikarya</taxon>
        <taxon>Basidiomycota</taxon>
        <taxon>Agaricomycotina</taxon>
        <taxon>Agaricomycetes</taxon>
        <taxon>Phallomycetidae</taxon>
        <taxon>Phallales</taxon>
        <taxon>Clathraceae</taxon>
        <taxon>Clathrus</taxon>
    </lineage>
</organism>
<sequence>MSIAGTAIPATPSNFQAIMKGEVANAAEFEQRLATLQSQPPSKDALNANLREAQEIITLYNKRKVLVKEYISNAVQRDNLNVPLIRRATDRTLDVVHDVEWKLPGLMSQLIDVKRVYELGRRRAQTLQAELEWTAKSDYERWRSTLLGKSPLSAQQLRTTIIVLILLAFTPRYTTSSPYVSLPPQSYPVLIHEGVKDDR</sequence>
<accession>A0AAV5A9N5</accession>
<evidence type="ECO:0000313" key="2">
    <source>
        <dbReference type="EMBL" id="GJJ11327.1"/>
    </source>
</evidence>
<feature type="coiled-coil region" evidence="1">
    <location>
        <begin position="19"/>
        <end position="63"/>
    </location>
</feature>
<name>A0AAV5A9N5_9AGAM</name>
<dbReference type="Proteomes" id="UP001050691">
    <property type="component" value="Unassembled WGS sequence"/>
</dbReference>
<evidence type="ECO:0000313" key="3">
    <source>
        <dbReference type="Proteomes" id="UP001050691"/>
    </source>
</evidence>
<reference evidence="2" key="1">
    <citation type="submission" date="2021-10" db="EMBL/GenBank/DDBJ databases">
        <title>De novo Genome Assembly of Clathrus columnatus (Basidiomycota, Fungi) Using Illumina and Nanopore Sequence Data.</title>
        <authorList>
            <person name="Ogiso-Tanaka E."/>
            <person name="Itagaki H."/>
            <person name="Hosoya T."/>
            <person name="Hosaka K."/>
        </authorList>
    </citation>
    <scope>NUCLEOTIDE SEQUENCE</scope>
    <source>
        <strain evidence="2">MO-923</strain>
    </source>
</reference>
<protein>
    <submittedName>
        <fullName evidence="2">Uncharacterized protein</fullName>
    </submittedName>
</protein>
<dbReference type="AlphaFoldDB" id="A0AAV5A9N5"/>
<gene>
    <name evidence="2" type="ORF">Clacol_005559</name>
</gene>